<protein>
    <recommendedName>
        <fullName evidence="3">SH3 domain-containing protein</fullName>
    </recommendedName>
</protein>
<accession>A0A9W6LAX2</accession>
<organism evidence="1 2">
    <name type="scientific">Geobacter hydrogenophilus</name>
    <dbReference type="NCBI Taxonomy" id="40983"/>
    <lineage>
        <taxon>Bacteria</taxon>
        <taxon>Pseudomonadati</taxon>
        <taxon>Thermodesulfobacteriota</taxon>
        <taxon>Desulfuromonadia</taxon>
        <taxon>Geobacterales</taxon>
        <taxon>Geobacteraceae</taxon>
        <taxon>Geobacter</taxon>
    </lineage>
</organism>
<sequence length="197" mass="22509">MFYMGSEGIALASEIQACAPSSKSVNQERIPKKSVDIRVAPNGSAKRIINRKATEVTHRTQYAQIDSSTKVNEVCRQGGWSYIQVKEPEWLAATHMGWVPSNTLNEVKVSSKGKRIYRENEIIWDKYSKPYKNLILYAVNGYLQDECPDLDPSFVTQAPSRTTKKNPVFFVVCGKDRNVRNIFFSKAEIENRKKQER</sequence>
<evidence type="ECO:0000313" key="2">
    <source>
        <dbReference type="Proteomes" id="UP001144352"/>
    </source>
</evidence>
<reference evidence="1" key="1">
    <citation type="submission" date="2022-12" db="EMBL/GenBank/DDBJ databases">
        <title>Reference genome sequencing for broad-spectrum identification of bacterial and archaeal isolates by mass spectrometry.</title>
        <authorList>
            <person name="Sekiguchi Y."/>
            <person name="Tourlousse D.M."/>
        </authorList>
    </citation>
    <scope>NUCLEOTIDE SEQUENCE</scope>
    <source>
        <strain evidence="1">H2</strain>
    </source>
</reference>
<dbReference type="AlphaFoldDB" id="A0A9W6LAX2"/>
<dbReference type="Proteomes" id="UP001144352">
    <property type="component" value="Unassembled WGS sequence"/>
</dbReference>
<dbReference type="EMBL" id="BSDS01000001">
    <property type="protein sequence ID" value="GLI37573.1"/>
    <property type="molecule type" value="Genomic_DNA"/>
</dbReference>
<keyword evidence="2" id="KW-1185">Reference proteome</keyword>
<evidence type="ECO:0000313" key="1">
    <source>
        <dbReference type="EMBL" id="GLI37573.1"/>
    </source>
</evidence>
<comment type="caution">
    <text evidence="1">The sequence shown here is derived from an EMBL/GenBank/DDBJ whole genome shotgun (WGS) entry which is preliminary data.</text>
</comment>
<evidence type="ECO:0008006" key="3">
    <source>
        <dbReference type="Google" id="ProtNLM"/>
    </source>
</evidence>
<proteinExistence type="predicted"/>
<gene>
    <name evidence="1" type="ORF">GHYDROH2_10740</name>
</gene>
<name>A0A9W6LAX2_9BACT</name>